<evidence type="ECO:0000259" key="5">
    <source>
        <dbReference type="PROSITE" id="PS50850"/>
    </source>
</evidence>
<dbReference type="InterPro" id="IPR052524">
    <property type="entry name" value="MFS_Cyanate_Porter"/>
</dbReference>
<dbReference type="InterPro" id="IPR020846">
    <property type="entry name" value="MFS_dom"/>
</dbReference>
<keyword evidence="7" id="KW-1185">Reference proteome</keyword>
<organism evidence="6 7">
    <name type="scientific">Nocardioides lianchengensis</name>
    <dbReference type="NCBI Taxonomy" id="1045774"/>
    <lineage>
        <taxon>Bacteria</taxon>
        <taxon>Bacillati</taxon>
        <taxon>Actinomycetota</taxon>
        <taxon>Actinomycetes</taxon>
        <taxon>Propionibacteriales</taxon>
        <taxon>Nocardioidaceae</taxon>
        <taxon>Nocardioides</taxon>
    </lineage>
</organism>
<keyword evidence="4" id="KW-0472">Membrane</keyword>
<keyword evidence="3" id="KW-1133">Transmembrane helix</keyword>
<accession>A0A1G7A272</accession>
<dbReference type="RefSeq" id="WP_170867205.1">
    <property type="nucleotide sequence ID" value="NZ_FMZM01000014.1"/>
</dbReference>
<dbReference type="GO" id="GO:0005886">
    <property type="term" value="C:plasma membrane"/>
    <property type="evidence" value="ECO:0007669"/>
    <property type="project" value="UniProtKB-SubCell"/>
</dbReference>
<evidence type="ECO:0000313" key="7">
    <source>
        <dbReference type="Proteomes" id="UP000199034"/>
    </source>
</evidence>
<dbReference type="PROSITE" id="PS50850">
    <property type="entry name" value="MFS"/>
    <property type="match status" value="1"/>
</dbReference>
<dbReference type="GO" id="GO:0022857">
    <property type="term" value="F:transmembrane transporter activity"/>
    <property type="evidence" value="ECO:0007669"/>
    <property type="project" value="InterPro"/>
</dbReference>
<dbReference type="EMBL" id="FMZM01000014">
    <property type="protein sequence ID" value="SDE08006.1"/>
    <property type="molecule type" value="Genomic_DNA"/>
</dbReference>
<dbReference type="PANTHER" id="PTHR23523">
    <property type="match status" value="1"/>
</dbReference>
<comment type="subcellular location">
    <subcellularLocation>
        <location evidence="1">Cell membrane</location>
        <topology evidence="1">Multi-pass membrane protein</topology>
    </subcellularLocation>
</comment>
<proteinExistence type="predicted"/>
<sequence length="400" mass="40655">MTITQTRPLVAASSVRGAVLVALVLTALNLRTAVTGFAVLTDAAGRTLDFGPVVAGAIGSIVTGCFAAAAFAAPGVVRRLGLERTAAVALLATTAGIVLRAVAWSPAALLVASAVAFLGVGASNVILIPIVREHFPDRVRSISLLYLVLLQVGQLVAPLMSLPLAHALGWRTAAGAWAVLTGAGAALWVVVAVRTRAVERTAAEPVAAEPGWWRTPVVLGLIGLMSMTTLHTYTLVTWFPTMLRDAGTSATTGALMLSWFAGLGLVGAFAVPALAARLRSTFPIALACTVLMAVGYLGMLAAPAAGAVVWALAFGLGVSTFPLCLVLIASTAQDARRAGRLSGLVQGVGYGVGCLGPLTLGALNQLTGGWDAAYLLLLATLVITAVSGWFASRGSLESGG</sequence>
<reference evidence="6 7" key="1">
    <citation type="submission" date="2016-10" db="EMBL/GenBank/DDBJ databases">
        <authorList>
            <person name="de Groot N.N."/>
        </authorList>
    </citation>
    <scope>NUCLEOTIDE SEQUENCE [LARGE SCALE GENOMIC DNA]</scope>
    <source>
        <strain evidence="6 7">CGMCC 4.6858</strain>
    </source>
</reference>
<dbReference type="PANTHER" id="PTHR23523:SF2">
    <property type="entry name" value="2-NITROIMIDAZOLE TRANSPORTER"/>
    <property type="match status" value="1"/>
</dbReference>
<dbReference type="Pfam" id="PF07690">
    <property type="entry name" value="MFS_1"/>
    <property type="match status" value="1"/>
</dbReference>
<dbReference type="Gene3D" id="1.20.1250.20">
    <property type="entry name" value="MFS general substrate transporter like domains"/>
    <property type="match status" value="1"/>
</dbReference>
<dbReference type="SUPFAM" id="SSF103473">
    <property type="entry name" value="MFS general substrate transporter"/>
    <property type="match status" value="1"/>
</dbReference>
<evidence type="ECO:0000256" key="1">
    <source>
        <dbReference type="ARBA" id="ARBA00004651"/>
    </source>
</evidence>
<evidence type="ECO:0000313" key="6">
    <source>
        <dbReference type="EMBL" id="SDE08006.1"/>
    </source>
</evidence>
<gene>
    <name evidence="6" type="ORF">SAMN05421872_114117</name>
</gene>
<protein>
    <submittedName>
        <fullName evidence="6">MFS transporter, CP family, cyanate transporter</fullName>
    </submittedName>
</protein>
<keyword evidence="2" id="KW-0812">Transmembrane</keyword>
<evidence type="ECO:0000256" key="4">
    <source>
        <dbReference type="ARBA" id="ARBA00023136"/>
    </source>
</evidence>
<evidence type="ECO:0000256" key="2">
    <source>
        <dbReference type="ARBA" id="ARBA00022692"/>
    </source>
</evidence>
<dbReference type="AlphaFoldDB" id="A0A1G7A272"/>
<name>A0A1G7A272_9ACTN</name>
<feature type="domain" description="Major facilitator superfamily (MFS) profile" evidence="5">
    <location>
        <begin position="15"/>
        <end position="396"/>
    </location>
</feature>
<dbReference type="STRING" id="1045774.SAMN05421872_114117"/>
<dbReference type="Proteomes" id="UP000199034">
    <property type="component" value="Unassembled WGS sequence"/>
</dbReference>
<dbReference type="InterPro" id="IPR036259">
    <property type="entry name" value="MFS_trans_sf"/>
</dbReference>
<dbReference type="InterPro" id="IPR011701">
    <property type="entry name" value="MFS"/>
</dbReference>
<evidence type="ECO:0000256" key="3">
    <source>
        <dbReference type="ARBA" id="ARBA00022989"/>
    </source>
</evidence>